<sequence length="167" mass="18146">MTDRELFAKLKILIVDDSAEMRSVLAALCESMGVGAILSASSGEQGLKLFCAEAPDLIITDGSMRPMDGYELTRSVRSGECREDGTESCDRDVPVLMISGHVGPEMVRLARDNGVTDYIGKPITAAVLYERILAAVSKPIHIVETKAYRGPSPTRRLVPRISDTFSE</sequence>
<organism evidence="5 6">
    <name type="scientific">Parvibaculum sedimenti</name>
    <dbReference type="NCBI Taxonomy" id="2608632"/>
    <lineage>
        <taxon>Bacteria</taxon>
        <taxon>Pseudomonadati</taxon>
        <taxon>Pseudomonadota</taxon>
        <taxon>Alphaproteobacteria</taxon>
        <taxon>Hyphomicrobiales</taxon>
        <taxon>Parvibaculaceae</taxon>
        <taxon>Parvibaculum</taxon>
    </lineage>
</organism>
<gene>
    <name evidence="5" type="ORF">F2P47_12320</name>
</gene>
<feature type="domain" description="Response regulatory" evidence="4">
    <location>
        <begin position="11"/>
        <end position="136"/>
    </location>
</feature>
<evidence type="ECO:0000256" key="2">
    <source>
        <dbReference type="ARBA" id="ARBA00023012"/>
    </source>
</evidence>
<keyword evidence="1 3" id="KW-0597">Phosphoprotein</keyword>
<dbReference type="RefSeq" id="WP_152216668.1">
    <property type="nucleotide sequence ID" value="NZ_JBAQYD010000099.1"/>
</dbReference>
<keyword evidence="6" id="KW-1185">Reference proteome</keyword>
<dbReference type="PROSITE" id="PS50110">
    <property type="entry name" value="RESPONSE_REGULATORY"/>
    <property type="match status" value="1"/>
</dbReference>
<dbReference type="Gene3D" id="3.40.50.2300">
    <property type="match status" value="1"/>
</dbReference>
<dbReference type="SUPFAM" id="SSF52172">
    <property type="entry name" value="CheY-like"/>
    <property type="match status" value="1"/>
</dbReference>
<evidence type="ECO:0000256" key="1">
    <source>
        <dbReference type="ARBA" id="ARBA00022553"/>
    </source>
</evidence>
<dbReference type="InterPro" id="IPR011006">
    <property type="entry name" value="CheY-like_superfamily"/>
</dbReference>
<name>A0A6N6VLK0_9HYPH</name>
<dbReference type="Proteomes" id="UP000468901">
    <property type="component" value="Unassembled WGS sequence"/>
</dbReference>
<evidence type="ECO:0000256" key="3">
    <source>
        <dbReference type="PROSITE-ProRule" id="PRU00169"/>
    </source>
</evidence>
<protein>
    <submittedName>
        <fullName evidence="5">Response regulator</fullName>
    </submittedName>
</protein>
<proteinExistence type="predicted"/>
<dbReference type="InterPro" id="IPR050595">
    <property type="entry name" value="Bact_response_regulator"/>
</dbReference>
<dbReference type="PANTHER" id="PTHR44591:SF14">
    <property type="entry name" value="PROTEIN PILG"/>
    <property type="match status" value="1"/>
</dbReference>
<dbReference type="AlphaFoldDB" id="A0A6N6VLK0"/>
<keyword evidence="2" id="KW-0902">Two-component regulatory system</keyword>
<dbReference type="PANTHER" id="PTHR44591">
    <property type="entry name" value="STRESS RESPONSE REGULATOR PROTEIN 1"/>
    <property type="match status" value="1"/>
</dbReference>
<evidence type="ECO:0000313" key="5">
    <source>
        <dbReference type="EMBL" id="KAB7739497.1"/>
    </source>
</evidence>
<comment type="caution">
    <text evidence="5">The sequence shown here is derived from an EMBL/GenBank/DDBJ whole genome shotgun (WGS) entry which is preliminary data.</text>
</comment>
<dbReference type="Pfam" id="PF00072">
    <property type="entry name" value="Response_reg"/>
    <property type="match status" value="1"/>
</dbReference>
<evidence type="ECO:0000313" key="6">
    <source>
        <dbReference type="Proteomes" id="UP000468901"/>
    </source>
</evidence>
<dbReference type="GO" id="GO:0000160">
    <property type="term" value="P:phosphorelay signal transduction system"/>
    <property type="evidence" value="ECO:0007669"/>
    <property type="project" value="UniProtKB-KW"/>
</dbReference>
<dbReference type="SMART" id="SM00448">
    <property type="entry name" value="REC"/>
    <property type="match status" value="1"/>
</dbReference>
<feature type="modified residue" description="4-aspartylphosphate" evidence="3">
    <location>
        <position position="61"/>
    </location>
</feature>
<accession>A0A6N6VLK0</accession>
<reference evidence="5 6" key="1">
    <citation type="submission" date="2019-09" db="EMBL/GenBank/DDBJ databases">
        <title>Parvibaculum sedimenti sp. nov., isolated from sediment.</title>
        <authorList>
            <person name="Wang Y."/>
        </authorList>
    </citation>
    <scope>NUCLEOTIDE SEQUENCE [LARGE SCALE GENOMIC DNA]</scope>
    <source>
        <strain evidence="5 6">HXT-9</strain>
    </source>
</reference>
<dbReference type="EMBL" id="WESC01000010">
    <property type="protein sequence ID" value="KAB7739497.1"/>
    <property type="molecule type" value="Genomic_DNA"/>
</dbReference>
<dbReference type="InterPro" id="IPR001789">
    <property type="entry name" value="Sig_transdc_resp-reg_receiver"/>
</dbReference>
<evidence type="ECO:0000259" key="4">
    <source>
        <dbReference type="PROSITE" id="PS50110"/>
    </source>
</evidence>